<reference evidence="3" key="1">
    <citation type="journal article" date="2014" name="Int. J. Syst. Evol. Microbiol.">
        <title>Complete genome sequence of Corynebacterium casei LMG S-19264T (=DSM 44701T), isolated from a smear-ripened cheese.</title>
        <authorList>
            <consortium name="US DOE Joint Genome Institute (JGI-PGF)"/>
            <person name="Walter F."/>
            <person name="Albersmeier A."/>
            <person name="Kalinowski J."/>
            <person name="Ruckert C."/>
        </authorList>
    </citation>
    <scope>NUCLEOTIDE SEQUENCE</scope>
    <source>
        <strain evidence="3">KCTC 32437</strain>
    </source>
</reference>
<dbReference type="EMBL" id="BMZE01000001">
    <property type="protein sequence ID" value="GHA14389.1"/>
    <property type="molecule type" value="Genomic_DNA"/>
</dbReference>
<evidence type="ECO:0000256" key="1">
    <source>
        <dbReference type="ARBA" id="ARBA00009759"/>
    </source>
</evidence>
<dbReference type="GO" id="GO:0008934">
    <property type="term" value="F:inositol monophosphate 1-phosphatase activity"/>
    <property type="evidence" value="ECO:0007669"/>
    <property type="project" value="TreeGrafter"/>
</dbReference>
<evidence type="ECO:0000313" key="4">
    <source>
        <dbReference type="Proteomes" id="UP000646579"/>
    </source>
</evidence>
<name>A0A918VPC8_9HYPH</name>
<sequence length="273" mass="29571">MTIAPDKLAEILRDAAKREILPRFRKLDEGMVRTKSSAIDLVTEADVGAERVITAALKQAAPDALVVGEEAVAADASLLDRALDAPFVIYVDPVDGTANFVGGLPLYAVMASVVVNGETVAGVIYDPMGDDWLMAEIGSGAWLKFPDGRAIPQRFSDPAPLNDMIGTASPFYMQPAARAKVLANFNKLRMVASYRCAGHEYRLAAGGNIHFLMFHKLMPWDHLAGSLIMQEAGAFVARFDGEPYLPAHRDGGLLIAPDQDSWTELRQQVFVDA</sequence>
<accession>A0A918VPC8</accession>
<keyword evidence="4" id="KW-1185">Reference proteome</keyword>
<comment type="cofactor">
    <cofactor evidence="2">
        <name>Mg(2+)</name>
        <dbReference type="ChEBI" id="CHEBI:18420"/>
    </cofactor>
</comment>
<dbReference type="GO" id="GO:0046872">
    <property type="term" value="F:metal ion binding"/>
    <property type="evidence" value="ECO:0007669"/>
    <property type="project" value="UniProtKB-KW"/>
</dbReference>
<evidence type="ECO:0000313" key="3">
    <source>
        <dbReference type="EMBL" id="GHA14389.1"/>
    </source>
</evidence>
<dbReference type="AlphaFoldDB" id="A0A918VPC8"/>
<feature type="binding site" evidence="2">
    <location>
        <position position="69"/>
    </location>
    <ligand>
        <name>Mg(2+)</name>
        <dbReference type="ChEBI" id="CHEBI:18420"/>
        <label>1</label>
        <note>catalytic</note>
    </ligand>
</feature>
<proteinExistence type="inferred from homology"/>
<dbReference type="Gene3D" id="3.30.540.10">
    <property type="entry name" value="Fructose-1,6-Bisphosphatase, subunit A, domain 1"/>
    <property type="match status" value="1"/>
</dbReference>
<feature type="binding site" evidence="2">
    <location>
        <position position="221"/>
    </location>
    <ligand>
        <name>Mg(2+)</name>
        <dbReference type="ChEBI" id="CHEBI:18420"/>
        <label>1</label>
        <note>catalytic</note>
    </ligand>
</feature>
<dbReference type="PANTHER" id="PTHR20854">
    <property type="entry name" value="INOSITOL MONOPHOSPHATASE"/>
    <property type="match status" value="1"/>
</dbReference>
<dbReference type="GO" id="GO:0007165">
    <property type="term" value="P:signal transduction"/>
    <property type="evidence" value="ECO:0007669"/>
    <property type="project" value="TreeGrafter"/>
</dbReference>
<dbReference type="GO" id="GO:0006020">
    <property type="term" value="P:inositol metabolic process"/>
    <property type="evidence" value="ECO:0007669"/>
    <property type="project" value="TreeGrafter"/>
</dbReference>
<dbReference type="PRINTS" id="PR00377">
    <property type="entry name" value="IMPHPHTASES"/>
</dbReference>
<dbReference type="Pfam" id="PF00459">
    <property type="entry name" value="Inositol_P"/>
    <property type="match status" value="1"/>
</dbReference>
<evidence type="ECO:0000256" key="2">
    <source>
        <dbReference type="PIRSR" id="PIRSR600760-2"/>
    </source>
</evidence>
<feature type="binding site" evidence="2">
    <location>
        <position position="95"/>
    </location>
    <ligand>
        <name>Mg(2+)</name>
        <dbReference type="ChEBI" id="CHEBI:18420"/>
        <label>1</label>
        <note>catalytic</note>
    </ligand>
</feature>
<feature type="binding site" evidence="2">
    <location>
        <position position="92"/>
    </location>
    <ligand>
        <name>Mg(2+)</name>
        <dbReference type="ChEBI" id="CHEBI:18420"/>
        <label>1</label>
        <note>catalytic</note>
    </ligand>
</feature>
<comment type="similarity">
    <text evidence="1">Belongs to the inositol monophosphatase superfamily.</text>
</comment>
<keyword evidence="2" id="KW-0479">Metal-binding</keyword>
<organism evidence="3 4">
    <name type="scientific">Devosia pacifica</name>
    <dbReference type="NCBI Taxonomy" id="1335967"/>
    <lineage>
        <taxon>Bacteria</taxon>
        <taxon>Pseudomonadati</taxon>
        <taxon>Pseudomonadota</taxon>
        <taxon>Alphaproteobacteria</taxon>
        <taxon>Hyphomicrobiales</taxon>
        <taxon>Devosiaceae</taxon>
        <taxon>Devosia</taxon>
    </lineage>
</organism>
<dbReference type="RefSeq" id="WP_189423311.1">
    <property type="nucleotide sequence ID" value="NZ_BMZE01000001.1"/>
</dbReference>
<dbReference type="Gene3D" id="3.40.190.80">
    <property type="match status" value="1"/>
</dbReference>
<protein>
    <submittedName>
        <fullName evidence="3">Inositol monophosphatase</fullName>
    </submittedName>
</protein>
<dbReference type="Proteomes" id="UP000646579">
    <property type="component" value="Unassembled WGS sequence"/>
</dbReference>
<dbReference type="PANTHER" id="PTHR20854:SF4">
    <property type="entry name" value="INOSITOL-1-MONOPHOSPHATASE-RELATED"/>
    <property type="match status" value="1"/>
</dbReference>
<gene>
    <name evidence="3" type="ORF">GCM10007989_06330</name>
</gene>
<dbReference type="InterPro" id="IPR000760">
    <property type="entry name" value="Inositol_monophosphatase-like"/>
</dbReference>
<dbReference type="SUPFAM" id="SSF56655">
    <property type="entry name" value="Carbohydrate phosphatase"/>
    <property type="match status" value="1"/>
</dbReference>
<comment type="caution">
    <text evidence="3">The sequence shown here is derived from an EMBL/GenBank/DDBJ whole genome shotgun (WGS) entry which is preliminary data.</text>
</comment>
<keyword evidence="2" id="KW-0460">Magnesium</keyword>
<reference evidence="3" key="2">
    <citation type="submission" date="2020-09" db="EMBL/GenBank/DDBJ databases">
        <authorList>
            <person name="Sun Q."/>
            <person name="Kim S."/>
        </authorList>
    </citation>
    <scope>NUCLEOTIDE SEQUENCE</scope>
    <source>
        <strain evidence="3">KCTC 32437</strain>
    </source>
</reference>